<dbReference type="NCBIfam" id="TIGR02118">
    <property type="entry name" value="EthD family reductase"/>
    <property type="match status" value="1"/>
</dbReference>
<evidence type="ECO:0000313" key="3">
    <source>
        <dbReference type="Proteomes" id="UP000319213"/>
    </source>
</evidence>
<dbReference type="EMBL" id="VFPQ01000001">
    <property type="protein sequence ID" value="TQM77222.1"/>
    <property type="molecule type" value="Genomic_DNA"/>
</dbReference>
<accession>A0A543J334</accession>
<sequence>MAYQMTVLYNHPEDPAAFDAHYDNVHAPLAAKLPGLRGYTVIRPVARGDEKPPYHLIATLTFDDEAAAQAALASEEGQKAVADLANFAQAGATTLVGTVTTVV</sequence>
<organism evidence="2 3">
    <name type="scientific">Thermopolyspora flexuosa</name>
    <dbReference type="NCBI Taxonomy" id="103836"/>
    <lineage>
        <taxon>Bacteria</taxon>
        <taxon>Bacillati</taxon>
        <taxon>Actinomycetota</taxon>
        <taxon>Actinomycetes</taxon>
        <taxon>Streptosporangiales</taxon>
        <taxon>Streptosporangiaceae</taxon>
        <taxon>Thermopolyspora</taxon>
    </lineage>
</organism>
<proteinExistence type="predicted"/>
<gene>
    <name evidence="2" type="ORF">FHX40_3979</name>
</gene>
<name>A0A543J334_9ACTN</name>
<dbReference type="Gene3D" id="3.30.70.100">
    <property type="match status" value="1"/>
</dbReference>
<keyword evidence="3" id="KW-1185">Reference proteome</keyword>
<dbReference type="InterPro" id="IPR009799">
    <property type="entry name" value="EthD_dom"/>
</dbReference>
<protein>
    <submittedName>
        <fullName evidence="2">Uncharacterized protein (TIGR02118 family)</fullName>
    </submittedName>
</protein>
<feature type="domain" description="EthD" evidence="1">
    <location>
        <begin position="11"/>
        <end position="89"/>
    </location>
</feature>
<dbReference type="Proteomes" id="UP000319213">
    <property type="component" value="Unassembled WGS sequence"/>
</dbReference>
<evidence type="ECO:0000259" key="1">
    <source>
        <dbReference type="Pfam" id="PF07110"/>
    </source>
</evidence>
<comment type="caution">
    <text evidence="2">The sequence shown here is derived from an EMBL/GenBank/DDBJ whole genome shotgun (WGS) entry which is preliminary data.</text>
</comment>
<dbReference type="Pfam" id="PF07110">
    <property type="entry name" value="EthD"/>
    <property type="match status" value="1"/>
</dbReference>
<evidence type="ECO:0000313" key="2">
    <source>
        <dbReference type="EMBL" id="TQM77222.1"/>
    </source>
</evidence>
<reference evidence="2 3" key="1">
    <citation type="submission" date="2019-06" db="EMBL/GenBank/DDBJ databases">
        <title>Sequencing the genomes of 1000 actinobacteria strains.</title>
        <authorList>
            <person name="Klenk H.-P."/>
        </authorList>
    </citation>
    <scope>NUCLEOTIDE SEQUENCE [LARGE SCALE GENOMIC DNA]</scope>
    <source>
        <strain evidence="2 3">DSM 43186</strain>
    </source>
</reference>
<dbReference type="SUPFAM" id="SSF54909">
    <property type="entry name" value="Dimeric alpha+beta barrel"/>
    <property type="match status" value="1"/>
</dbReference>
<dbReference type="GO" id="GO:0016491">
    <property type="term" value="F:oxidoreductase activity"/>
    <property type="evidence" value="ECO:0007669"/>
    <property type="project" value="InterPro"/>
</dbReference>
<dbReference type="AlphaFoldDB" id="A0A543J334"/>
<dbReference type="InterPro" id="IPR011008">
    <property type="entry name" value="Dimeric_a/b-barrel"/>
</dbReference>
<dbReference type="PANTHER" id="PTHR40260">
    <property type="entry name" value="BLR8190 PROTEIN"/>
    <property type="match status" value="1"/>
</dbReference>
<dbReference type="PANTHER" id="PTHR40260:SF2">
    <property type="entry name" value="BLR8190 PROTEIN"/>
    <property type="match status" value="1"/>
</dbReference>